<keyword evidence="3 5" id="KW-0819">tRNA processing</keyword>
<dbReference type="EC" id="5.4.99.25" evidence="5"/>
<dbReference type="AlphaFoldDB" id="A0A0W0S0I8"/>
<evidence type="ECO:0000256" key="1">
    <source>
        <dbReference type="ARBA" id="ARBA00000385"/>
    </source>
</evidence>
<dbReference type="HAMAP" id="MF_01080">
    <property type="entry name" value="TruB_bact"/>
    <property type="match status" value="1"/>
</dbReference>
<keyword evidence="4 5" id="KW-0413">Isomerase</keyword>
<evidence type="ECO:0000256" key="2">
    <source>
        <dbReference type="ARBA" id="ARBA00005642"/>
    </source>
</evidence>
<evidence type="ECO:0000313" key="9">
    <source>
        <dbReference type="EMBL" id="KTC76854.1"/>
    </source>
</evidence>
<keyword evidence="10" id="KW-1185">Reference proteome</keyword>
<comment type="function">
    <text evidence="5">Responsible for synthesis of pseudouridine from uracil-55 in the psi GC loop of transfer RNAs.</text>
</comment>
<feature type="domain" description="tRNA pseudouridine synthase II TruB subfamily 1 C-terminal" evidence="7">
    <location>
        <begin position="243"/>
        <end position="299"/>
    </location>
</feature>
<comment type="similarity">
    <text evidence="2 5">Belongs to the pseudouridine synthase TruB family. Type 1 subfamily.</text>
</comment>
<sequence length="308" mass="33836">MMSKSDCSQPINGILLVNKPQGLSSNSLLQKVKRLYGAKKAGHTGSLDPLATGMLPICFGEATKFCQYLLDADKSYEATALLGIKTNTGDALGEIVEECLDFTVSEPELLEAINQFTGHIKQIPSMFSALKHKGVPLYKYAREGVQIPRQAREIVIHQLELTSFDGKYFNILVSCSKGTYIRNLVEDIGEHLGFGAHVARLHRLYTAGFVGEMMYSLEDLQNKTPSELLTCLLPMERAVSHFPAIRITNAEVLALRQGKSLSGPKAKNLQGCVRLHDDVGHFIGLGTLESDILTVKRLLTEQSVSAIF</sequence>
<dbReference type="InterPro" id="IPR032819">
    <property type="entry name" value="TruB_C"/>
</dbReference>
<evidence type="ECO:0000256" key="4">
    <source>
        <dbReference type="ARBA" id="ARBA00023235"/>
    </source>
</evidence>
<dbReference type="InterPro" id="IPR020103">
    <property type="entry name" value="PsdUridine_synth_cat_dom_sf"/>
</dbReference>
<dbReference type="InterPro" id="IPR002501">
    <property type="entry name" value="PsdUridine_synth_N"/>
</dbReference>
<dbReference type="GO" id="GO:0160148">
    <property type="term" value="F:tRNA pseudouridine(55) synthase activity"/>
    <property type="evidence" value="ECO:0007669"/>
    <property type="project" value="UniProtKB-EC"/>
</dbReference>
<evidence type="ECO:0000256" key="3">
    <source>
        <dbReference type="ARBA" id="ARBA00022694"/>
    </source>
</evidence>
<dbReference type="STRING" id="29422.Lbru_2961"/>
<dbReference type="CDD" id="cd21152">
    <property type="entry name" value="PUA_TruB_bacterial"/>
    <property type="match status" value="1"/>
</dbReference>
<dbReference type="NCBIfam" id="TIGR00431">
    <property type="entry name" value="TruB"/>
    <property type="match status" value="1"/>
</dbReference>
<dbReference type="InterPro" id="IPR014780">
    <property type="entry name" value="tRNA_psdUridine_synth_TruB"/>
</dbReference>
<feature type="domain" description="Pseudouridine synthase II N-terminal" evidence="6">
    <location>
        <begin position="33"/>
        <end position="181"/>
    </location>
</feature>
<evidence type="ECO:0000256" key="5">
    <source>
        <dbReference type="HAMAP-Rule" id="MF_01080"/>
    </source>
</evidence>
<dbReference type="Pfam" id="PF01509">
    <property type="entry name" value="TruB_N"/>
    <property type="match status" value="1"/>
</dbReference>
<comment type="caution">
    <text evidence="9">The sequence shown here is derived from an EMBL/GenBank/DDBJ whole genome shotgun (WGS) entry which is preliminary data.</text>
</comment>
<protein>
    <recommendedName>
        <fullName evidence="5">tRNA pseudouridine synthase B</fullName>
        <ecNumber evidence="5">5.4.99.25</ecNumber>
    </recommendedName>
    <alternativeName>
        <fullName evidence="5">tRNA pseudouridine(55) synthase</fullName>
        <shortName evidence="5">Psi55 synthase</shortName>
    </alternativeName>
    <alternativeName>
        <fullName evidence="5">tRNA pseudouridylate synthase</fullName>
    </alternativeName>
    <alternativeName>
        <fullName evidence="5">tRNA-uridine isomerase</fullName>
    </alternativeName>
</protein>
<dbReference type="Pfam" id="PF09157">
    <property type="entry name" value="TruB-C_2"/>
    <property type="match status" value="1"/>
</dbReference>
<dbReference type="GO" id="GO:0031119">
    <property type="term" value="P:tRNA pseudouridine synthesis"/>
    <property type="evidence" value="ECO:0007669"/>
    <property type="project" value="UniProtKB-UniRule"/>
</dbReference>
<accession>A0A0W0S0I8</accession>
<evidence type="ECO:0000259" key="7">
    <source>
        <dbReference type="Pfam" id="PF09157"/>
    </source>
</evidence>
<dbReference type="PATRIC" id="fig|29422.6.peg.3137"/>
<dbReference type="Gene3D" id="2.30.130.10">
    <property type="entry name" value="PUA domain"/>
    <property type="match status" value="1"/>
</dbReference>
<name>A0A0W0S0I8_9GAMM</name>
<feature type="active site" description="Nucleophile" evidence="5">
    <location>
        <position position="48"/>
    </location>
</feature>
<comment type="catalytic activity">
    <reaction evidence="1 5">
        <text>uridine(55) in tRNA = pseudouridine(55) in tRNA</text>
        <dbReference type="Rhea" id="RHEA:42532"/>
        <dbReference type="Rhea" id="RHEA-COMP:10101"/>
        <dbReference type="Rhea" id="RHEA-COMP:10102"/>
        <dbReference type="ChEBI" id="CHEBI:65314"/>
        <dbReference type="ChEBI" id="CHEBI:65315"/>
        <dbReference type="EC" id="5.4.99.25"/>
    </reaction>
</comment>
<evidence type="ECO:0000313" key="10">
    <source>
        <dbReference type="Proteomes" id="UP000054742"/>
    </source>
</evidence>
<dbReference type="EMBL" id="LNXV01000036">
    <property type="protein sequence ID" value="KTC76854.1"/>
    <property type="molecule type" value="Genomic_DNA"/>
</dbReference>
<evidence type="ECO:0000259" key="8">
    <source>
        <dbReference type="Pfam" id="PF16198"/>
    </source>
</evidence>
<dbReference type="InterPro" id="IPR036974">
    <property type="entry name" value="PUA_sf"/>
</dbReference>
<dbReference type="PANTHER" id="PTHR13767">
    <property type="entry name" value="TRNA-PSEUDOURIDINE SYNTHASE"/>
    <property type="match status" value="1"/>
</dbReference>
<dbReference type="InterPro" id="IPR015240">
    <property type="entry name" value="tRNA_sdUridine_synth_fam1_C"/>
</dbReference>
<proteinExistence type="inferred from homology"/>
<dbReference type="GO" id="GO:1990481">
    <property type="term" value="P:mRNA pseudouridine synthesis"/>
    <property type="evidence" value="ECO:0007669"/>
    <property type="project" value="TreeGrafter"/>
</dbReference>
<dbReference type="Gene3D" id="3.30.2350.10">
    <property type="entry name" value="Pseudouridine synthase"/>
    <property type="match status" value="1"/>
</dbReference>
<dbReference type="PANTHER" id="PTHR13767:SF2">
    <property type="entry name" value="PSEUDOURIDYLATE SYNTHASE TRUB1"/>
    <property type="match status" value="1"/>
</dbReference>
<dbReference type="CDD" id="cd02573">
    <property type="entry name" value="PseudoU_synth_EcTruB"/>
    <property type="match status" value="1"/>
</dbReference>
<feature type="domain" description="tRNA pseudouridylate synthase B C-terminal" evidence="8">
    <location>
        <begin position="182"/>
        <end position="239"/>
    </location>
</feature>
<evidence type="ECO:0000259" key="6">
    <source>
        <dbReference type="Pfam" id="PF01509"/>
    </source>
</evidence>
<reference evidence="9 10" key="1">
    <citation type="submission" date="2015-11" db="EMBL/GenBank/DDBJ databases">
        <title>Genomic analysis of 38 Legionella species identifies large and diverse effector repertoires.</title>
        <authorList>
            <person name="Burstein D."/>
            <person name="Amaro F."/>
            <person name="Zusman T."/>
            <person name="Lifshitz Z."/>
            <person name="Cohen O."/>
            <person name="Gilbert J.A."/>
            <person name="Pupko T."/>
            <person name="Shuman H.A."/>
            <person name="Segal G."/>
        </authorList>
    </citation>
    <scope>NUCLEOTIDE SEQUENCE [LARGE SCALE GENOMIC DNA]</scope>
    <source>
        <strain evidence="9 10">ATCC 43878</strain>
    </source>
</reference>
<dbReference type="GO" id="GO:0003723">
    <property type="term" value="F:RNA binding"/>
    <property type="evidence" value="ECO:0007669"/>
    <property type="project" value="InterPro"/>
</dbReference>
<gene>
    <name evidence="5" type="primary">truB</name>
    <name evidence="9" type="ORF">Lbru_2961</name>
</gene>
<dbReference type="SUPFAM" id="SSF55120">
    <property type="entry name" value="Pseudouridine synthase"/>
    <property type="match status" value="1"/>
</dbReference>
<dbReference type="Pfam" id="PF16198">
    <property type="entry name" value="TruB_C_2"/>
    <property type="match status" value="1"/>
</dbReference>
<organism evidence="9 10">
    <name type="scientific">Legionella brunensis</name>
    <dbReference type="NCBI Taxonomy" id="29422"/>
    <lineage>
        <taxon>Bacteria</taxon>
        <taxon>Pseudomonadati</taxon>
        <taxon>Pseudomonadota</taxon>
        <taxon>Gammaproteobacteria</taxon>
        <taxon>Legionellales</taxon>
        <taxon>Legionellaceae</taxon>
        <taxon>Legionella</taxon>
    </lineage>
</organism>
<dbReference type="Proteomes" id="UP000054742">
    <property type="component" value="Unassembled WGS sequence"/>
</dbReference>